<reference evidence="5" key="1">
    <citation type="submission" date="2023-07" db="EMBL/GenBank/DDBJ databases">
        <title>Thauera sp. CAU 1555 isolated from sand of Yaerae Beach.</title>
        <authorList>
            <person name="Kim W."/>
        </authorList>
    </citation>
    <scope>NUCLEOTIDE SEQUENCE [LARGE SCALE GENOMIC DNA]</scope>
    <source>
        <strain evidence="5">CAU 1555</strain>
    </source>
</reference>
<sequence>MKTLTTLFRTLVAGLLLAASSAVLAGDCPRIVSQSPYLSAALDWLGRGHCIVGVSRYDTLDLPRTGGVKDPDVDAIELLAPDLLVASEGTDAAALQDALPAGARLLRVNGFASLADAEAMLAELGHASGVPDVDARVAAFRRDWQAAAARVGGKGRRVLVLSACSAMPYSFGRAHFVGDVFAHAGFELVESAPRIRHIRPGEEYEDLLTAVDRLQPDVVFSLDRTDAQQCNALLGLLPVPVIHLVGENFFQPGARVLAGLAELADKAGR</sequence>
<dbReference type="InterPro" id="IPR002491">
    <property type="entry name" value="ABC_transptr_periplasmic_BD"/>
</dbReference>
<evidence type="ECO:0000256" key="2">
    <source>
        <dbReference type="SAM" id="SignalP"/>
    </source>
</evidence>
<dbReference type="EMBL" id="JACYTO010000002">
    <property type="protein sequence ID" value="MBD8503208.1"/>
    <property type="molecule type" value="Genomic_DNA"/>
</dbReference>
<gene>
    <name evidence="4" type="ORF">IFO67_09985</name>
</gene>
<evidence type="ECO:0000259" key="3">
    <source>
        <dbReference type="Pfam" id="PF01497"/>
    </source>
</evidence>
<proteinExistence type="predicted"/>
<keyword evidence="5" id="KW-1185">Reference proteome</keyword>
<dbReference type="Proteomes" id="UP000603602">
    <property type="component" value="Unassembled WGS sequence"/>
</dbReference>
<dbReference type="SUPFAM" id="SSF53807">
    <property type="entry name" value="Helical backbone' metal receptor"/>
    <property type="match status" value="1"/>
</dbReference>
<comment type="caution">
    <text evidence="4">The sequence shown here is derived from an EMBL/GenBank/DDBJ whole genome shotgun (WGS) entry which is preliminary data.</text>
</comment>
<evidence type="ECO:0000313" key="4">
    <source>
        <dbReference type="EMBL" id="MBD8503208.1"/>
    </source>
</evidence>
<dbReference type="RefSeq" id="WP_187718062.1">
    <property type="nucleotide sequence ID" value="NZ_JACTAH010000002.1"/>
</dbReference>
<accession>A0ABR9BA40</accession>
<protein>
    <submittedName>
        <fullName evidence="4">ABC transporter substrate-binding protein</fullName>
    </submittedName>
</protein>
<organism evidence="4 5">
    <name type="scientific">Thauera sedimentorum</name>
    <dbReference type="NCBI Taxonomy" id="2767595"/>
    <lineage>
        <taxon>Bacteria</taxon>
        <taxon>Pseudomonadati</taxon>
        <taxon>Pseudomonadota</taxon>
        <taxon>Betaproteobacteria</taxon>
        <taxon>Rhodocyclales</taxon>
        <taxon>Zoogloeaceae</taxon>
        <taxon>Thauera</taxon>
    </lineage>
</organism>
<dbReference type="Gene3D" id="3.40.50.1980">
    <property type="entry name" value="Nitrogenase molybdenum iron protein domain"/>
    <property type="match status" value="1"/>
</dbReference>
<dbReference type="Pfam" id="PF01497">
    <property type="entry name" value="Peripla_BP_2"/>
    <property type="match status" value="1"/>
</dbReference>
<feature type="domain" description="Fe/B12 periplasmic-binding" evidence="3">
    <location>
        <begin position="41"/>
        <end position="190"/>
    </location>
</feature>
<name>A0ABR9BA40_9RHOO</name>
<feature type="chain" id="PRO_5046423083" evidence="2">
    <location>
        <begin position="26"/>
        <end position="269"/>
    </location>
</feature>
<evidence type="ECO:0000256" key="1">
    <source>
        <dbReference type="ARBA" id="ARBA00022729"/>
    </source>
</evidence>
<evidence type="ECO:0000313" key="5">
    <source>
        <dbReference type="Proteomes" id="UP000603602"/>
    </source>
</evidence>
<dbReference type="InterPro" id="IPR054828">
    <property type="entry name" value="Vit_B12_bind_prot"/>
</dbReference>
<dbReference type="NCBIfam" id="NF038402">
    <property type="entry name" value="TroA_like"/>
    <property type="match status" value="1"/>
</dbReference>
<feature type="signal peptide" evidence="2">
    <location>
        <begin position="1"/>
        <end position="25"/>
    </location>
</feature>
<keyword evidence="1 2" id="KW-0732">Signal</keyword>